<dbReference type="PANTHER" id="PTHR43625:SF40">
    <property type="entry name" value="ALDO-KETO REDUCTASE YAKC [NADP(+)]"/>
    <property type="match status" value="1"/>
</dbReference>
<evidence type="ECO:0000259" key="2">
    <source>
        <dbReference type="Pfam" id="PF00248"/>
    </source>
</evidence>
<dbReference type="SUPFAM" id="SSF51430">
    <property type="entry name" value="NAD(P)-linked oxidoreductase"/>
    <property type="match status" value="1"/>
</dbReference>
<reference evidence="3 4" key="1">
    <citation type="submission" date="2024-02" db="EMBL/GenBank/DDBJ databases">
        <title>De novo assembly and annotation of 12 fungi associated with fruit tree decline syndrome in Ontario, Canada.</title>
        <authorList>
            <person name="Sulman M."/>
            <person name="Ellouze W."/>
            <person name="Ilyukhin E."/>
        </authorList>
    </citation>
    <scope>NUCLEOTIDE SEQUENCE [LARGE SCALE GENOMIC DNA]</scope>
    <source>
        <strain evidence="3 4">M1-105</strain>
    </source>
</reference>
<evidence type="ECO:0000313" key="3">
    <source>
        <dbReference type="EMBL" id="KAL1629180.1"/>
    </source>
</evidence>
<dbReference type="EMBL" id="JAJVDC020000056">
    <property type="protein sequence ID" value="KAL1629180.1"/>
    <property type="molecule type" value="Genomic_DNA"/>
</dbReference>
<protein>
    <recommendedName>
        <fullName evidence="2">NADP-dependent oxidoreductase domain-containing protein</fullName>
    </recommendedName>
</protein>
<dbReference type="Pfam" id="PF00248">
    <property type="entry name" value="Aldo_ket_red"/>
    <property type="match status" value="1"/>
</dbReference>
<evidence type="ECO:0000313" key="4">
    <source>
        <dbReference type="Proteomes" id="UP001521116"/>
    </source>
</evidence>
<evidence type="ECO:0000256" key="1">
    <source>
        <dbReference type="ARBA" id="ARBA00023002"/>
    </source>
</evidence>
<dbReference type="InterPro" id="IPR036812">
    <property type="entry name" value="NAD(P)_OxRdtase_dom_sf"/>
</dbReference>
<dbReference type="PANTHER" id="PTHR43625">
    <property type="entry name" value="AFLATOXIN B1 ALDEHYDE REDUCTASE"/>
    <property type="match status" value="1"/>
</dbReference>
<name>A0ABR3STB3_9PEZI</name>
<proteinExistence type="predicted"/>
<comment type="caution">
    <text evidence="3">The sequence shown here is derived from an EMBL/GenBank/DDBJ whole genome shotgun (WGS) entry which is preliminary data.</text>
</comment>
<gene>
    <name evidence="3" type="ORF">SLS56_005515</name>
</gene>
<accession>A0ABR3STB3</accession>
<dbReference type="Gene3D" id="3.20.20.100">
    <property type="entry name" value="NADP-dependent oxidoreductase domain"/>
    <property type="match status" value="1"/>
</dbReference>
<feature type="domain" description="NADP-dependent oxidoreductase" evidence="2">
    <location>
        <begin position="27"/>
        <end position="323"/>
    </location>
</feature>
<dbReference type="InterPro" id="IPR023210">
    <property type="entry name" value="NADP_OxRdtase_dom"/>
</dbReference>
<keyword evidence="1" id="KW-0560">Oxidoreductase</keyword>
<keyword evidence="4" id="KW-1185">Reference proteome</keyword>
<organism evidence="3 4">
    <name type="scientific">Neofusicoccum ribis</name>
    <dbReference type="NCBI Taxonomy" id="45134"/>
    <lineage>
        <taxon>Eukaryota</taxon>
        <taxon>Fungi</taxon>
        <taxon>Dikarya</taxon>
        <taxon>Ascomycota</taxon>
        <taxon>Pezizomycotina</taxon>
        <taxon>Dothideomycetes</taxon>
        <taxon>Dothideomycetes incertae sedis</taxon>
        <taxon>Botryosphaeriales</taxon>
        <taxon>Botryosphaeriaceae</taxon>
        <taxon>Neofusicoccum</taxon>
    </lineage>
</organism>
<sequence length="349" mass="38258">MIYTPTTMTTKLPTRKLGKNGPEVTALGLGLMGLSVAYGPAKPDAERLAFLDKAYELGERHWDSADMYGDNEDLLGKWFAANPDKRASVFLATKFANKLDPATGTRSIDSSPEYAKAALASSLRRLGLPSVDLYYCHRLDGVTPIERTVAAMAELRDAGKFKYLGLSECSAASLRRAAKVTRIDAVQIEYSPFALDIETEQVGLLAACRELGVAVVAYSPIGRGIFSGKFRSPDDFAEGDFRKYAPRFSKENFPRNLELVEKIVAVAEKKGVTPTQLTLAWLLRQGEDIIPIPGTTSVERLESNLKALSIELSDEEDKTIRKATDEAGVFGERYPAHFMSACFADTPEL</sequence>
<dbReference type="Proteomes" id="UP001521116">
    <property type="component" value="Unassembled WGS sequence"/>
</dbReference>
<dbReference type="InterPro" id="IPR050791">
    <property type="entry name" value="Aldo-Keto_reductase"/>
</dbReference>